<accession>A0A2I2F9P2</accession>
<sequence length="778" mass="86589">MAQLSRAEAIGQKPIGEGLDSFRDDLTSVCESSGLPCSVESFRKLDPEARQNLSINLMLALQTLPASRSLPPISGHVNLFSDLSRLSSSINAGEFDFQRLIPLLGAVLDRESDGIIWDEVYAAAAESTPPAYLGQTPHSHSTSAVSNSDEHRNDIDAVLRGELGSLYTDVPGFDEAYFAVEGLKEAAAAVFRRLKEGDDSVYADQVGWQGWPEPAEEKQILAWLITMVDKINEVAIEEALTTKDCRSILGWPHQPLQGSTAARKLDVGFARAPQMTGNQTHWSQILVMGVLKRSPKMDTTSSTLLDLGRYAREVFAAQDTRRFVLGFTLCGPIMRFWEFDRVGAISSTPFDINKEGARFVTAILAFLRMNNEELGYDPSIISTSDGNRFIEITRDGQPERLFLDGLMRGASCVVGRATTCWKAHHEDESDKPLVVKDSWQYPEREDEGELLREAAEKEVVNVARYYYHGTVQIHGKDDDIQGAVRKGLDLKHARRHHQGHSNASPSTAAEFAKTGRSTSSAGRKRTSSHLGPAEPPTKRACSTSPARSEHGPEENRVHRRIVVRDYGVPIYKAGSRVAMLSAFAECIEGYESLHTKAGFLQGDISTGNLILSKDGGKHSWPAFLIDLDLAIKEQREQPSGARGKTGTRAFMAIGLLLGEKHSFMHDLESFFWVILWICIHHDGPSVSKVVRRFERWNYVDLEELAELKKGAVAHEGDFIRMTDEYFSEFYKPLSPWVNRLRKMVFPNGGRWEEENKGLYSQMKTMLKAACEDPGVLTQ</sequence>
<gene>
    <name evidence="3" type="ORF">BDW47DRAFT_132131</name>
</gene>
<dbReference type="Proteomes" id="UP000234585">
    <property type="component" value="Unassembled WGS sequence"/>
</dbReference>
<dbReference type="SUPFAM" id="SSF56112">
    <property type="entry name" value="Protein kinase-like (PK-like)"/>
    <property type="match status" value="1"/>
</dbReference>
<evidence type="ECO:0000313" key="4">
    <source>
        <dbReference type="Proteomes" id="UP000234585"/>
    </source>
</evidence>
<feature type="domain" description="Fungal-type protein kinase" evidence="2">
    <location>
        <begin position="265"/>
        <end position="678"/>
    </location>
</feature>
<evidence type="ECO:0000256" key="1">
    <source>
        <dbReference type="SAM" id="MobiDB-lite"/>
    </source>
</evidence>
<organism evidence="3 4">
    <name type="scientific">Aspergillus candidus</name>
    <dbReference type="NCBI Taxonomy" id="41067"/>
    <lineage>
        <taxon>Eukaryota</taxon>
        <taxon>Fungi</taxon>
        <taxon>Dikarya</taxon>
        <taxon>Ascomycota</taxon>
        <taxon>Pezizomycotina</taxon>
        <taxon>Eurotiomycetes</taxon>
        <taxon>Eurotiomycetidae</taxon>
        <taxon>Eurotiales</taxon>
        <taxon>Aspergillaceae</taxon>
        <taxon>Aspergillus</taxon>
        <taxon>Aspergillus subgen. Circumdati</taxon>
    </lineage>
</organism>
<dbReference type="STRING" id="41067.A0A2I2F9P2"/>
<feature type="region of interest" description="Disordered" evidence="1">
    <location>
        <begin position="492"/>
        <end position="555"/>
    </location>
</feature>
<dbReference type="Gene3D" id="1.10.510.10">
    <property type="entry name" value="Transferase(Phosphotransferase) domain 1"/>
    <property type="match status" value="1"/>
</dbReference>
<dbReference type="RefSeq" id="XP_024671359.1">
    <property type="nucleotide sequence ID" value="XM_024817492.1"/>
</dbReference>
<protein>
    <recommendedName>
        <fullName evidence="2">Fungal-type protein kinase domain-containing protein</fullName>
    </recommendedName>
</protein>
<dbReference type="Pfam" id="PF17667">
    <property type="entry name" value="Pkinase_fungal"/>
    <property type="match status" value="1"/>
</dbReference>
<dbReference type="InterPro" id="IPR011009">
    <property type="entry name" value="Kinase-like_dom_sf"/>
</dbReference>
<dbReference type="PANTHER" id="PTHR38248:SF2">
    <property type="entry name" value="FUNK1 11"/>
    <property type="match status" value="1"/>
</dbReference>
<evidence type="ECO:0000313" key="3">
    <source>
        <dbReference type="EMBL" id="PLB37347.1"/>
    </source>
</evidence>
<dbReference type="InterPro" id="IPR040976">
    <property type="entry name" value="Pkinase_fungal"/>
</dbReference>
<dbReference type="EMBL" id="KZ559144">
    <property type="protein sequence ID" value="PLB37347.1"/>
    <property type="molecule type" value="Genomic_DNA"/>
</dbReference>
<dbReference type="GeneID" id="36524652"/>
<dbReference type="AlphaFoldDB" id="A0A2I2F9P2"/>
<reference evidence="3 4" key="1">
    <citation type="submission" date="2017-12" db="EMBL/GenBank/DDBJ databases">
        <authorList>
            <consortium name="DOE Joint Genome Institute"/>
            <person name="Haridas S."/>
            <person name="Kjaerbolling I."/>
            <person name="Vesth T.C."/>
            <person name="Frisvad J.C."/>
            <person name="Nybo J.L."/>
            <person name="Theobald S."/>
            <person name="Kuo A."/>
            <person name="Bowyer P."/>
            <person name="Matsuda Y."/>
            <person name="Mondo S."/>
            <person name="Lyhne E.K."/>
            <person name="Kogle M.E."/>
            <person name="Clum A."/>
            <person name="Lipzen A."/>
            <person name="Salamov A."/>
            <person name="Ngan C.Y."/>
            <person name="Daum C."/>
            <person name="Chiniquy J."/>
            <person name="Barry K."/>
            <person name="LaButti K."/>
            <person name="Simmons B.A."/>
            <person name="Magnuson J.K."/>
            <person name="Mortensen U.H."/>
            <person name="Larsen T.O."/>
            <person name="Grigoriev I.V."/>
            <person name="Baker S.E."/>
            <person name="Andersen M.R."/>
            <person name="Nordberg H.P."/>
            <person name="Cantor M.N."/>
            <person name="Hua S.X."/>
        </authorList>
    </citation>
    <scope>NUCLEOTIDE SEQUENCE [LARGE SCALE GENOMIC DNA]</scope>
    <source>
        <strain evidence="3 4">CBS 102.13</strain>
    </source>
</reference>
<keyword evidence="4" id="KW-1185">Reference proteome</keyword>
<dbReference type="OrthoDB" id="5584477at2759"/>
<proteinExistence type="predicted"/>
<name>A0A2I2F9P2_ASPCN</name>
<dbReference type="PANTHER" id="PTHR38248">
    <property type="entry name" value="FUNK1 6"/>
    <property type="match status" value="1"/>
</dbReference>
<evidence type="ECO:0000259" key="2">
    <source>
        <dbReference type="Pfam" id="PF17667"/>
    </source>
</evidence>